<dbReference type="VEuPathDB" id="FungiDB:BO80DRAFT_446847"/>
<reference evidence="1 2" key="1">
    <citation type="submission" date="2018-02" db="EMBL/GenBank/DDBJ databases">
        <title>The genomes of Aspergillus section Nigri reveals drivers in fungal speciation.</title>
        <authorList>
            <consortium name="DOE Joint Genome Institute"/>
            <person name="Vesth T.C."/>
            <person name="Nybo J."/>
            <person name="Theobald S."/>
            <person name="Brandl J."/>
            <person name="Frisvad J.C."/>
            <person name="Nielsen K.F."/>
            <person name="Lyhne E.K."/>
            <person name="Kogle M.E."/>
            <person name="Kuo A."/>
            <person name="Riley R."/>
            <person name="Clum A."/>
            <person name="Nolan M."/>
            <person name="Lipzen A."/>
            <person name="Salamov A."/>
            <person name="Henrissat B."/>
            <person name="Wiebenga A."/>
            <person name="De vries R.P."/>
            <person name="Grigoriev I.V."/>
            <person name="Mortensen U.H."/>
            <person name="Andersen M.R."/>
            <person name="Baker S.E."/>
        </authorList>
    </citation>
    <scope>NUCLEOTIDE SEQUENCE [LARGE SCALE GENOMIC DNA]</scope>
    <source>
        <strain evidence="1 2">CBS 121593</strain>
    </source>
</reference>
<dbReference type="AlphaFoldDB" id="A0A395GU34"/>
<dbReference type="RefSeq" id="XP_025573343.1">
    <property type="nucleotide sequence ID" value="XM_025721572.1"/>
</dbReference>
<dbReference type="GeneID" id="37226437"/>
<sequence length="280" mass="30980">MIQCRGTSVWSGGEVHFWDWGTSKGGKEGSALPELIPKSTPIVLPGGARCVFSLVEGHIPSLPLPRPWSPPIFDSGASSERYGTPGTPILRLELDVPATWKVLEDLPLTLKLTYYGVSGGESPRSITFSISDLDAWGVFSAYRRDHNTGEWDSWLSTAALGYPAFPEDEIQCKVGTSAAFITLRPYQTWSEVWGLACEKYLPDDALEGEVIRYRFTGCKLTWWNWGTKEDYKDTSITVTGLGGAIIHPPNNDGRPEVVIPPSNLVEFTVVDRGWEVWRSS</sequence>
<name>A0A395GU34_9EURO</name>
<accession>A0A395GU34</accession>
<keyword evidence="2" id="KW-1185">Reference proteome</keyword>
<dbReference type="Proteomes" id="UP000249402">
    <property type="component" value="Unassembled WGS sequence"/>
</dbReference>
<evidence type="ECO:0000313" key="1">
    <source>
        <dbReference type="EMBL" id="RAK99015.1"/>
    </source>
</evidence>
<evidence type="ECO:0000313" key="2">
    <source>
        <dbReference type="Proteomes" id="UP000249402"/>
    </source>
</evidence>
<protein>
    <submittedName>
        <fullName evidence="1">Uncharacterized protein</fullName>
    </submittedName>
</protein>
<dbReference type="EMBL" id="KZ824449">
    <property type="protein sequence ID" value="RAK99015.1"/>
    <property type="molecule type" value="Genomic_DNA"/>
</dbReference>
<dbReference type="OrthoDB" id="4323953at2759"/>
<gene>
    <name evidence="1" type="ORF">BO80DRAFT_446847</name>
</gene>
<proteinExistence type="predicted"/>
<organism evidence="1 2">
    <name type="scientific">Aspergillus ibericus CBS 121593</name>
    <dbReference type="NCBI Taxonomy" id="1448316"/>
    <lineage>
        <taxon>Eukaryota</taxon>
        <taxon>Fungi</taxon>
        <taxon>Dikarya</taxon>
        <taxon>Ascomycota</taxon>
        <taxon>Pezizomycotina</taxon>
        <taxon>Eurotiomycetes</taxon>
        <taxon>Eurotiomycetidae</taxon>
        <taxon>Eurotiales</taxon>
        <taxon>Aspergillaceae</taxon>
        <taxon>Aspergillus</taxon>
        <taxon>Aspergillus subgen. Circumdati</taxon>
    </lineage>
</organism>